<comment type="caution">
    <text evidence="4">The sequence shown here is derived from an EMBL/GenBank/DDBJ whole genome shotgun (WGS) entry which is preliminary data.</text>
</comment>
<dbReference type="SMART" id="SM00671">
    <property type="entry name" value="SEL1"/>
    <property type="match status" value="3"/>
</dbReference>
<feature type="repeat" description="TPR" evidence="3">
    <location>
        <begin position="232"/>
        <end position="265"/>
    </location>
</feature>
<dbReference type="PANTHER" id="PTHR44227:SF3">
    <property type="entry name" value="PROTEIN O-MANNOSYL-TRANSFERASE TMTC4"/>
    <property type="match status" value="1"/>
</dbReference>
<dbReference type="Pfam" id="PF13414">
    <property type="entry name" value="TPR_11"/>
    <property type="match status" value="1"/>
</dbReference>
<keyword evidence="2 3" id="KW-0802">TPR repeat</keyword>
<gene>
    <name evidence="4" type="ORF">LEP1GSC047_2048</name>
</gene>
<dbReference type="Pfam" id="PF14559">
    <property type="entry name" value="TPR_19"/>
    <property type="match status" value="4"/>
</dbReference>
<dbReference type="Proteomes" id="UP000018719">
    <property type="component" value="Unassembled WGS sequence"/>
</dbReference>
<name>V6HZ28_9LEPT</name>
<organism evidence="4 5">
    <name type="scientific">Leptospira inadai serovar Lyme str. 10</name>
    <dbReference type="NCBI Taxonomy" id="1049790"/>
    <lineage>
        <taxon>Bacteria</taxon>
        <taxon>Pseudomonadati</taxon>
        <taxon>Spirochaetota</taxon>
        <taxon>Spirochaetia</taxon>
        <taxon>Leptospirales</taxon>
        <taxon>Leptospiraceae</taxon>
        <taxon>Leptospira</taxon>
    </lineage>
</organism>
<dbReference type="Pfam" id="PF00515">
    <property type="entry name" value="TPR_1"/>
    <property type="match status" value="1"/>
</dbReference>
<dbReference type="AlphaFoldDB" id="V6HZ28"/>
<dbReference type="EMBL" id="AHMM02000008">
    <property type="protein sequence ID" value="EQA38279.1"/>
    <property type="molecule type" value="Genomic_DNA"/>
</dbReference>
<evidence type="ECO:0000313" key="4">
    <source>
        <dbReference type="EMBL" id="EQA38279.1"/>
    </source>
</evidence>
<evidence type="ECO:0000256" key="3">
    <source>
        <dbReference type="PROSITE-ProRule" id="PRU00339"/>
    </source>
</evidence>
<feature type="repeat" description="TPR" evidence="3">
    <location>
        <begin position="300"/>
        <end position="333"/>
    </location>
</feature>
<dbReference type="Pfam" id="PF13432">
    <property type="entry name" value="TPR_16"/>
    <property type="match status" value="1"/>
</dbReference>
<dbReference type="InterPro" id="IPR011990">
    <property type="entry name" value="TPR-like_helical_dom_sf"/>
</dbReference>
<dbReference type="Gene3D" id="1.25.40.10">
    <property type="entry name" value="Tetratricopeptide repeat domain"/>
    <property type="match status" value="5"/>
</dbReference>
<evidence type="ECO:0000256" key="2">
    <source>
        <dbReference type="ARBA" id="ARBA00022803"/>
    </source>
</evidence>
<dbReference type="PROSITE" id="PS50293">
    <property type="entry name" value="TPR_REGION"/>
    <property type="match status" value="2"/>
</dbReference>
<feature type="repeat" description="TPR" evidence="3">
    <location>
        <begin position="405"/>
        <end position="438"/>
    </location>
</feature>
<feature type="repeat" description="TPR" evidence="3">
    <location>
        <begin position="127"/>
        <end position="160"/>
    </location>
</feature>
<sequence length="644" mass="72173">MVLLVLLAFLAAGWYYYTHRPGDLAGGSFSGSKDLLAPKGDISRLLERPYLPEGSANPQLTKCINLYKERFTRQAFDYCTEFLNGPSTEQEKSVALTVLGVIHDEAGRFPLAIERLQKAVLFDPKNVHAYYNLTLAYKHNGQFADARSTAMKAKELAPDDPRIALLAGNLFNEINDPDAAIDAYKRGLSTAPDDPYLTYNLAVSYFKKGELPQAEEQFKLVILKSRGGKLSALSNAYLGNITYNRGDYGSAEHYFREAATLSPNDAKALYNLSVVLKKNGKMEEALKYLEMAKLAGASDPEIFRSIADSFEQLNQGEQSIDALHKGLKYNPNNLDLLFQLAETYYNRGDLLAAEETYRRIVDSTPGDSFTETALINLGVILDQMERYGEAVTYLNRVLDINPKNAKAYYNLGLVYKHTGNGVQSIENFRKSAYLDPTDIKPKEALGDYYLENKFYREAIEEYSALFKQKEDYYKVALKLAEAYAGSNQTSSAEKILLQILNQSKNSAELQQAHKKLALLYNKSKDPDLRNRAKDEAYRSAHMDPDDYEGRLVLTKILLDSNSVLDREKAIEELTAIVRSEVKPKTASTAYNYLGVAYYKNGEYKKAVRAFQNSIDLDPSNTEAYDNKRAASAALEGSSQREGVF</sequence>
<dbReference type="STRING" id="1049790.LEP1GSC047_2048"/>
<feature type="repeat" description="TPR" evidence="3">
    <location>
        <begin position="334"/>
        <end position="367"/>
    </location>
</feature>
<feature type="repeat" description="TPR" evidence="3">
    <location>
        <begin position="93"/>
        <end position="126"/>
    </location>
</feature>
<dbReference type="InterPro" id="IPR019734">
    <property type="entry name" value="TPR_rpt"/>
</dbReference>
<protein>
    <submittedName>
        <fullName evidence="4">Tetratricopeptide repeat protein</fullName>
    </submittedName>
</protein>
<evidence type="ECO:0000256" key="1">
    <source>
        <dbReference type="ARBA" id="ARBA00022737"/>
    </source>
</evidence>
<accession>V6HZ28</accession>
<dbReference type="PANTHER" id="PTHR44227">
    <property type="match status" value="1"/>
</dbReference>
<reference evidence="4 5" key="1">
    <citation type="submission" date="2013-05" db="EMBL/GenBank/DDBJ databases">
        <authorList>
            <person name="Harkins D.M."/>
            <person name="Durkin A.S."/>
            <person name="Brinkac L.M."/>
            <person name="Haft D.H."/>
            <person name="Selengut J.D."/>
            <person name="Sanka R."/>
            <person name="DePew J."/>
            <person name="Purushe J."/>
            <person name="Hartskeerl R.A."/>
            <person name="Ahmed A."/>
            <person name="van der Linden H."/>
            <person name="Goris M.G.A."/>
            <person name="Vinetz J.M."/>
            <person name="Sutton G.G."/>
            <person name="Nierman W.C."/>
            <person name="Fouts D.E."/>
        </authorList>
    </citation>
    <scope>NUCLEOTIDE SEQUENCE [LARGE SCALE GENOMIC DNA]</scope>
    <source>
        <strain evidence="4 5">10</strain>
    </source>
</reference>
<keyword evidence="1" id="KW-0677">Repeat</keyword>
<proteinExistence type="predicted"/>
<feature type="repeat" description="TPR" evidence="3">
    <location>
        <begin position="587"/>
        <end position="620"/>
    </location>
</feature>
<dbReference type="SMART" id="SM00028">
    <property type="entry name" value="TPR"/>
    <property type="match status" value="12"/>
</dbReference>
<feature type="repeat" description="TPR" evidence="3">
    <location>
        <begin position="161"/>
        <end position="194"/>
    </location>
</feature>
<dbReference type="InterPro" id="IPR006597">
    <property type="entry name" value="Sel1-like"/>
</dbReference>
<dbReference type="InterPro" id="IPR052346">
    <property type="entry name" value="O-mannosyl-transferase_TMTC"/>
</dbReference>
<dbReference type="PROSITE" id="PS50005">
    <property type="entry name" value="TPR"/>
    <property type="match status" value="9"/>
</dbReference>
<evidence type="ECO:0000313" key="5">
    <source>
        <dbReference type="Proteomes" id="UP000018719"/>
    </source>
</evidence>
<dbReference type="SUPFAM" id="SSF48452">
    <property type="entry name" value="TPR-like"/>
    <property type="match status" value="2"/>
</dbReference>
<feature type="repeat" description="TPR" evidence="3">
    <location>
        <begin position="371"/>
        <end position="404"/>
    </location>
</feature>